<dbReference type="RefSeq" id="XP_044542454.1">
    <property type="nucleotide sequence ID" value="XM_044688017.1"/>
</dbReference>
<dbReference type="GeneID" id="68104723"/>
<dbReference type="SUPFAM" id="SSF53067">
    <property type="entry name" value="Actin-like ATPase domain"/>
    <property type="match status" value="1"/>
</dbReference>
<protein>
    <submittedName>
        <fullName evidence="2">Uncharacterized protein</fullName>
    </submittedName>
</protein>
<evidence type="ECO:0000313" key="2">
    <source>
        <dbReference type="EMBL" id="KAG2373280.1"/>
    </source>
</evidence>
<organism evidence="2 3">
    <name type="scientific">Naegleria lovaniensis</name>
    <name type="common">Amoeba</name>
    <dbReference type="NCBI Taxonomy" id="51637"/>
    <lineage>
        <taxon>Eukaryota</taxon>
        <taxon>Discoba</taxon>
        <taxon>Heterolobosea</taxon>
        <taxon>Tetramitia</taxon>
        <taxon>Eutetramitia</taxon>
        <taxon>Vahlkampfiidae</taxon>
        <taxon>Naegleria</taxon>
    </lineage>
</organism>
<accession>A0AA88KBS8</accession>
<feature type="compositionally biased region" description="Low complexity" evidence="1">
    <location>
        <begin position="845"/>
        <end position="854"/>
    </location>
</feature>
<dbReference type="Proteomes" id="UP000816034">
    <property type="component" value="Unassembled WGS sequence"/>
</dbReference>
<reference evidence="2 3" key="1">
    <citation type="journal article" date="2018" name="BMC Genomics">
        <title>The genome of Naegleria lovaniensis, the basis for a comparative approach to unravel pathogenicity factors of the human pathogenic amoeba N. fowleri.</title>
        <authorList>
            <person name="Liechti N."/>
            <person name="Schurch N."/>
            <person name="Bruggmann R."/>
            <person name="Wittwer M."/>
        </authorList>
    </citation>
    <scope>NUCLEOTIDE SEQUENCE [LARGE SCALE GENOMIC DNA]</scope>
    <source>
        <strain evidence="2 3">ATCC 30569</strain>
    </source>
</reference>
<feature type="compositionally biased region" description="Low complexity" evidence="1">
    <location>
        <begin position="31"/>
        <end position="43"/>
    </location>
</feature>
<name>A0AA88KBS8_NAELO</name>
<feature type="region of interest" description="Disordered" evidence="1">
    <location>
        <begin position="886"/>
        <end position="906"/>
    </location>
</feature>
<gene>
    <name evidence="2" type="ORF">C9374_012269</name>
</gene>
<sequence length="951" mass="107818">MSELKHVLSFAFDKILNHATPSSLTNHIDKPNNLSPPLLGTSSTPPPITIPSTPPPLQHKILSIDAGSSKFKTCFFDLEHKDAFRCDDGSSDKKAMYTTIALIINMLDQHSQRIQIINHPYPLSHHVSLARGEVFVFFYNWKNMMFPISEIMTDEFVNREMKRQSNFVVCDERTLFINSGNVEITSEGVQVTITPSHVRKAKQTAPENSMLQRHEGEKILFSKKDIVTELFKYCFNSHIQLPNGVSLKDCEIYVSIPSKVLFRDREVFREIISTISQNTSNVHVVRESVALCYYFHYAYYGNGHHFKTSLTMNESATEIGEAVTLSQSVSTKAVAIDIGHYSSDVAVVELENEYSINMTSAYCLYHGGHKVTVDILKNILHPDALEELKKSEEKFWREVCKMNECKETIFDLDTKWDLDNQQVKSGQDGCVIDDVFLSSENIKQILDQNFLDIVELLKKLVDSNSSKYLILGGPVSKTRLFKNYVKSFLHNTPCEIIFTKNLYDICIGTFLYAANSISQPIYNNSQVSSVESIGSSTSILASPSKIRFVNSSPIDHVFLFCMKDIVCTKVPNYIKRRYKGISLEMYNQMIEDVYGLEKTRRLNMYNLEDQNVLDVDTRQERPTSPMVSYLTLDTDASFIDFEIYNATLANDSILKQKRDMAVKGYFIDPSRQRNYRRIYTAEGAKIFGLDEMNFIRRVKITGFPKFSSRKKELTKLMENWGYTDEEIDFILSSCRVDYQISGDDNLLIQFSNLLETINFNPLEIHTSHVIPCTIEDALSDEVSEEFDQQVKELAVSIELSHNAVETLKKEKSVSALRNASTTSKTKVLRARGIDIISIINEHLASSGTTSSSGGTSHGNSQQPSEIHVKHDLVHEPTDQFNSSTLEAVSEKNKTSPELLSNTSHSEVLSNLQKRKRNVYENDDDDAFLLASGSGVSHLLLQADNNKKKPMK</sequence>
<feature type="region of interest" description="Disordered" evidence="1">
    <location>
        <begin position="23"/>
        <end position="52"/>
    </location>
</feature>
<dbReference type="AlphaFoldDB" id="A0AA88KBS8"/>
<keyword evidence="3" id="KW-1185">Reference proteome</keyword>
<feature type="region of interest" description="Disordered" evidence="1">
    <location>
        <begin position="845"/>
        <end position="864"/>
    </location>
</feature>
<evidence type="ECO:0000313" key="3">
    <source>
        <dbReference type="Proteomes" id="UP000816034"/>
    </source>
</evidence>
<proteinExistence type="predicted"/>
<comment type="caution">
    <text evidence="2">The sequence shown here is derived from an EMBL/GenBank/DDBJ whole genome shotgun (WGS) entry which is preliminary data.</text>
</comment>
<evidence type="ECO:0000256" key="1">
    <source>
        <dbReference type="SAM" id="MobiDB-lite"/>
    </source>
</evidence>
<dbReference type="InterPro" id="IPR043129">
    <property type="entry name" value="ATPase_NBD"/>
</dbReference>
<feature type="compositionally biased region" description="Polar residues" evidence="1">
    <location>
        <begin position="895"/>
        <end position="906"/>
    </location>
</feature>
<dbReference type="EMBL" id="PYSW02000057">
    <property type="protein sequence ID" value="KAG2373280.1"/>
    <property type="molecule type" value="Genomic_DNA"/>
</dbReference>